<comment type="caution">
    <text evidence="3">The sequence shown here is derived from an EMBL/GenBank/DDBJ whole genome shotgun (WGS) entry which is preliminary data.</text>
</comment>
<evidence type="ECO:0000313" key="4">
    <source>
        <dbReference type="Proteomes" id="UP000228921"/>
    </source>
</evidence>
<name>A0A2M8P1J6_9CHLR</name>
<protein>
    <recommendedName>
        <fullName evidence="5">DUF4350 domain-containing protein</fullName>
    </recommendedName>
</protein>
<sequence>MGRKLVTTFCLLTTLILFFFISAPFDALAQTPSGVTLSVEVGYEGYFRSGQWTPLRVTASNTGADISGTLRVTASDAVNQPTDAYAITLELPRQSSKQLFLYIPLSAQAQQVRLELVTAERIVAMITRDVRSARSNDTLFAVITESPRGGVDLRNFRSGSGDVYQANWRVENVPRLAEALRGLDALVLTDADTGYLTFEQRRALEDWVLAGGHLIVTGGPNWQKTQAGVTNLLPMQPSGTVTLTTLPSVAAFAGTADSLTAPDGSPIIVANGVLLPDAEVLVEESGTPILVRRALGGGKVDYLAIDPSLEPFQSWVNRGQFWFTLLTTATTRPSWANGIVNVDQAIRAADFIKGLRLPDVLQLGLFLLAYVAVIGPLNYLILRQLKRREWAWFTIPIIVLITSILYFVTGFNLRGTQAIINRMAVVQVWEGSERAQVDGVIGVLAPRRGIYSLTAGEGMTLRTLTTESLGNIGIPRSLTIFEDGVYTARDFPLDAGTTQPFAVSGYTDVTPIQGEAIIQLTGGNIVPSLDGQTANVRIQVNFTNTSGLTLNDAVLLAAGGARPLGTVQAGESRSVQLDINPRQSPPMGVGNISNPVSGFTARGVRVAPSRSGTLFDIMGTNFVYDRMIYSGRGLENTEMRQEMWRRQLFLEAMIADRDLSGGRGTDVYLVGWTNTSPLDVRLDGATFDTEDTTLYIFRLPTHVQSVSSNGVVELPSAYLMWTTTEASPRRDAAPYELFMQPAETVIFRYVPMPLMRLRDVQEVRLFVKPGNTYSVGRGRVSLWDWQLGRWIPIDVSNVTARLTNEPWRFIGPENAIELRVDVPSDSATVYLERIDLTLYGRLQNAVQ</sequence>
<accession>A0A2M8P1J6</accession>
<evidence type="ECO:0000256" key="2">
    <source>
        <dbReference type="SAM" id="SignalP"/>
    </source>
</evidence>
<proteinExistence type="predicted"/>
<evidence type="ECO:0008006" key="5">
    <source>
        <dbReference type="Google" id="ProtNLM"/>
    </source>
</evidence>
<reference evidence="3 4" key="1">
    <citation type="submission" date="2017-11" db="EMBL/GenBank/DDBJ databases">
        <title>Evolution of Phototrophy in the Chloroflexi Phylum Driven by Horizontal Gene Transfer.</title>
        <authorList>
            <person name="Ward L.M."/>
            <person name="Hemp J."/>
            <person name="Shih P.M."/>
            <person name="Mcglynn S.E."/>
            <person name="Fischer W."/>
        </authorList>
    </citation>
    <scope>NUCLEOTIDE SEQUENCE [LARGE SCALE GENOMIC DNA]</scope>
    <source>
        <strain evidence="3">CP2_2F</strain>
    </source>
</reference>
<feature type="transmembrane region" description="Helical" evidence="1">
    <location>
        <begin position="390"/>
        <end position="413"/>
    </location>
</feature>
<feature type="transmembrane region" description="Helical" evidence="1">
    <location>
        <begin position="360"/>
        <end position="381"/>
    </location>
</feature>
<dbReference type="Gene3D" id="3.40.50.880">
    <property type="match status" value="1"/>
</dbReference>
<keyword evidence="1" id="KW-0812">Transmembrane</keyword>
<organism evidence="3 4">
    <name type="scientific">Candidatus Thermofonsia Clade 1 bacterium</name>
    <dbReference type="NCBI Taxonomy" id="2364210"/>
    <lineage>
        <taxon>Bacteria</taxon>
        <taxon>Bacillati</taxon>
        <taxon>Chloroflexota</taxon>
        <taxon>Candidatus Thermofontia</taxon>
        <taxon>Candidatus Thermofonsia Clade 1</taxon>
    </lineage>
</organism>
<evidence type="ECO:0000256" key="1">
    <source>
        <dbReference type="SAM" id="Phobius"/>
    </source>
</evidence>
<dbReference type="Proteomes" id="UP000228921">
    <property type="component" value="Unassembled WGS sequence"/>
</dbReference>
<evidence type="ECO:0000313" key="3">
    <source>
        <dbReference type="EMBL" id="PJF31421.1"/>
    </source>
</evidence>
<keyword evidence="2" id="KW-0732">Signal</keyword>
<dbReference type="AlphaFoldDB" id="A0A2M8P1J6"/>
<keyword evidence="1" id="KW-1133">Transmembrane helix</keyword>
<gene>
    <name evidence="3" type="ORF">CUN51_03560</name>
</gene>
<feature type="signal peptide" evidence="2">
    <location>
        <begin position="1"/>
        <end position="29"/>
    </location>
</feature>
<dbReference type="EMBL" id="PGTK01000003">
    <property type="protein sequence ID" value="PJF31421.1"/>
    <property type="molecule type" value="Genomic_DNA"/>
</dbReference>
<dbReference type="CDD" id="cd03143">
    <property type="entry name" value="A4_beta-galactosidase_middle_domain"/>
    <property type="match status" value="1"/>
</dbReference>
<dbReference type="SUPFAM" id="SSF52317">
    <property type="entry name" value="Class I glutamine amidotransferase-like"/>
    <property type="match status" value="1"/>
</dbReference>
<keyword evidence="1" id="KW-0472">Membrane</keyword>
<dbReference type="InterPro" id="IPR029062">
    <property type="entry name" value="Class_I_gatase-like"/>
</dbReference>
<feature type="chain" id="PRO_5014695776" description="DUF4350 domain-containing protein" evidence="2">
    <location>
        <begin position="30"/>
        <end position="847"/>
    </location>
</feature>